<keyword evidence="3" id="KW-1185">Reference proteome</keyword>
<sequence>MSKLSAYFIVTNCFSLFLSFMCLIIKIVKIPKKHTHIHTQTQKKSWFLSDHFHFSPKNPIALLFVFSFYMYIILLLSPLYSHMIQPW</sequence>
<accession>A0ABR3AZI7</accession>
<name>A0ABR3AZI7_PHYBL</name>
<keyword evidence="1" id="KW-1133">Transmembrane helix</keyword>
<reference evidence="2 3" key="1">
    <citation type="submission" date="2024-04" db="EMBL/GenBank/DDBJ databases">
        <title>Symmetric and asymmetric DNA N6-adenine methylation regulates different biological responses in Mucorales.</title>
        <authorList>
            <consortium name="Lawrence Berkeley National Laboratory"/>
            <person name="Lax C."/>
            <person name="Mondo S.J."/>
            <person name="Osorio-Concepcion M."/>
            <person name="Muszewska A."/>
            <person name="Corrochano-Luque M."/>
            <person name="Gutierrez G."/>
            <person name="Riley R."/>
            <person name="Lipzen A."/>
            <person name="Guo J."/>
            <person name="Hundley H."/>
            <person name="Amirebrahimi M."/>
            <person name="Ng V."/>
            <person name="Lorenzo-Gutierrez D."/>
            <person name="Binder U."/>
            <person name="Yang J."/>
            <person name="Song Y."/>
            <person name="Canovas D."/>
            <person name="Navarro E."/>
            <person name="Freitag M."/>
            <person name="Gabaldon T."/>
            <person name="Grigoriev I.V."/>
            <person name="Corrochano L.M."/>
            <person name="Nicolas F.E."/>
            <person name="Garre V."/>
        </authorList>
    </citation>
    <scope>NUCLEOTIDE SEQUENCE [LARGE SCALE GENOMIC DNA]</scope>
    <source>
        <strain evidence="2 3">L51</strain>
    </source>
</reference>
<evidence type="ECO:0000256" key="1">
    <source>
        <dbReference type="SAM" id="Phobius"/>
    </source>
</evidence>
<feature type="transmembrane region" description="Helical" evidence="1">
    <location>
        <begin position="60"/>
        <end position="80"/>
    </location>
</feature>
<keyword evidence="1" id="KW-0472">Membrane</keyword>
<evidence type="ECO:0000313" key="2">
    <source>
        <dbReference type="EMBL" id="KAL0086311.1"/>
    </source>
</evidence>
<keyword evidence="1" id="KW-0812">Transmembrane</keyword>
<proteinExistence type="predicted"/>
<organism evidence="2 3">
    <name type="scientific">Phycomyces blakesleeanus</name>
    <dbReference type="NCBI Taxonomy" id="4837"/>
    <lineage>
        <taxon>Eukaryota</taxon>
        <taxon>Fungi</taxon>
        <taxon>Fungi incertae sedis</taxon>
        <taxon>Mucoromycota</taxon>
        <taxon>Mucoromycotina</taxon>
        <taxon>Mucoromycetes</taxon>
        <taxon>Mucorales</taxon>
        <taxon>Phycomycetaceae</taxon>
        <taxon>Phycomyces</taxon>
    </lineage>
</organism>
<feature type="transmembrane region" description="Helical" evidence="1">
    <location>
        <begin position="6"/>
        <end position="28"/>
    </location>
</feature>
<dbReference type="Proteomes" id="UP001448207">
    <property type="component" value="Unassembled WGS sequence"/>
</dbReference>
<comment type="caution">
    <text evidence="2">The sequence shown here is derived from an EMBL/GenBank/DDBJ whole genome shotgun (WGS) entry which is preliminary data.</text>
</comment>
<protein>
    <submittedName>
        <fullName evidence="2">Uncharacterized protein</fullName>
    </submittedName>
</protein>
<evidence type="ECO:0000313" key="3">
    <source>
        <dbReference type="Proteomes" id="UP001448207"/>
    </source>
</evidence>
<dbReference type="EMBL" id="JBCLYO010000008">
    <property type="protein sequence ID" value="KAL0086311.1"/>
    <property type="molecule type" value="Genomic_DNA"/>
</dbReference>
<gene>
    <name evidence="2" type="ORF">J3Q64DRAFT_1490781</name>
</gene>